<dbReference type="Pfam" id="PF01527">
    <property type="entry name" value="HTH_Tnp_1"/>
    <property type="match status" value="1"/>
</dbReference>
<dbReference type="PANTHER" id="PTHR33795:SF1">
    <property type="entry name" value="INSERTION ELEMENT IS150 PROTEIN INSJ"/>
    <property type="match status" value="1"/>
</dbReference>
<dbReference type="InterPro" id="IPR036388">
    <property type="entry name" value="WH-like_DNA-bd_sf"/>
</dbReference>
<keyword evidence="3" id="KW-1185">Reference proteome</keyword>
<dbReference type="InterPro" id="IPR002514">
    <property type="entry name" value="Transposase_8"/>
</dbReference>
<evidence type="ECO:0000313" key="3">
    <source>
        <dbReference type="Proteomes" id="UP000479335"/>
    </source>
</evidence>
<dbReference type="GO" id="GO:0006313">
    <property type="term" value="P:DNA transposition"/>
    <property type="evidence" value="ECO:0007669"/>
    <property type="project" value="InterPro"/>
</dbReference>
<reference evidence="1 3" key="1">
    <citation type="submission" date="2019-12" db="EMBL/GenBank/DDBJ databases">
        <title>Novel species isolated from a subtropical stream in China.</title>
        <authorList>
            <person name="Lu H."/>
        </authorList>
    </citation>
    <scope>NUCLEOTIDE SEQUENCE [LARGE SCALE GENOMIC DNA]</scope>
    <source>
        <strain evidence="1 3">FT135W</strain>
    </source>
</reference>
<evidence type="ECO:0000313" key="1">
    <source>
        <dbReference type="EMBL" id="MYM25669.1"/>
    </source>
</evidence>
<proteinExistence type="predicted"/>
<dbReference type="Gene3D" id="1.10.10.10">
    <property type="entry name" value="Winged helix-like DNA-binding domain superfamily/Winged helix DNA-binding domain"/>
    <property type="match status" value="1"/>
</dbReference>
<dbReference type="GO" id="GO:0004803">
    <property type="term" value="F:transposase activity"/>
    <property type="evidence" value="ECO:0007669"/>
    <property type="project" value="InterPro"/>
</dbReference>
<protein>
    <submittedName>
        <fullName evidence="1">Helix-turn-helix domain-containing protein</fullName>
    </submittedName>
</protein>
<dbReference type="AlphaFoldDB" id="A0A6L8KDW8"/>
<sequence>MTKFNERLKLSVVKQCLSGKSTYAEVARRNGVSETVARSWVAFYERHGVAGLRQKFEHYDAQFRLQVLK</sequence>
<dbReference type="InterPro" id="IPR052057">
    <property type="entry name" value="IS150/IS1296_orfA-like"/>
</dbReference>
<dbReference type="SUPFAM" id="SSF48295">
    <property type="entry name" value="TrpR-like"/>
    <property type="match status" value="1"/>
</dbReference>
<dbReference type="GO" id="GO:0043565">
    <property type="term" value="F:sequence-specific DNA binding"/>
    <property type="evidence" value="ECO:0007669"/>
    <property type="project" value="InterPro"/>
</dbReference>
<dbReference type="EMBL" id="WWCN01000047">
    <property type="protein sequence ID" value="MYM26685.1"/>
    <property type="molecule type" value="Genomic_DNA"/>
</dbReference>
<dbReference type="RefSeq" id="WP_161009113.1">
    <property type="nucleotide sequence ID" value="NZ_WWCN01000017.1"/>
</dbReference>
<dbReference type="Proteomes" id="UP000479335">
    <property type="component" value="Unassembled WGS sequence"/>
</dbReference>
<name>A0A6L8KDW8_9BURK</name>
<feature type="non-terminal residue" evidence="1">
    <location>
        <position position="69"/>
    </location>
</feature>
<comment type="caution">
    <text evidence="1">The sequence shown here is derived from an EMBL/GenBank/DDBJ whole genome shotgun (WGS) entry which is preliminary data.</text>
</comment>
<evidence type="ECO:0000313" key="2">
    <source>
        <dbReference type="EMBL" id="MYM26685.1"/>
    </source>
</evidence>
<dbReference type="InterPro" id="IPR010921">
    <property type="entry name" value="Trp_repressor/repl_initiator"/>
</dbReference>
<dbReference type="PANTHER" id="PTHR33795">
    <property type="entry name" value="INSERTION ELEMENT IS150 PROTEIN INSJ"/>
    <property type="match status" value="1"/>
</dbReference>
<accession>A0A6L8KDW8</accession>
<dbReference type="EMBL" id="WWCN01000017">
    <property type="protein sequence ID" value="MYM25669.1"/>
    <property type="molecule type" value="Genomic_DNA"/>
</dbReference>
<organism evidence="1 3">
    <name type="scientific">Duganella flavida</name>
    <dbReference type="NCBI Taxonomy" id="2692175"/>
    <lineage>
        <taxon>Bacteria</taxon>
        <taxon>Pseudomonadati</taxon>
        <taxon>Pseudomonadota</taxon>
        <taxon>Betaproteobacteria</taxon>
        <taxon>Burkholderiales</taxon>
        <taxon>Oxalobacteraceae</taxon>
        <taxon>Telluria group</taxon>
        <taxon>Duganella</taxon>
    </lineage>
</organism>
<gene>
    <name evidence="1" type="ORF">GTP46_23845</name>
    <name evidence="2" type="ORF">GTP46_29150</name>
</gene>